<dbReference type="InterPro" id="IPR003004">
    <property type="entry name" value="GspF/PilC"/>
</dbReference>
<keyword evidence="5 8" id="KW-0812">Transmembrane</keyword>
<comment type="caution">
    <text evidence="10">The sequence shown here is derived from an EMBL/GenBank/DDBJ whole genome shotgun (WGS) entry which is preliminary data.</text>
</comment>
<dbReference type="GO" id="GO:0005886">
    <property type="term" value="C:plasma membrane"/>
    <property type="evidence" value="ECO:0007669"/>
    <property type="project" value="UniProtKB-SubCell"/>
</dbReference>
<evidence type="ECO:0000256" key="1">
    <source>
        <dbReference type="ARBA" id="ARBA00004429"/>
    </source>
</evidence>
<feature type="transmembrane region" description="Helical" evidence="8">
    <location>
        <begin position="170"/>
        <end position="197"/>
    </location>
</feature>
<dbReference type="InterPro" id="IPR018076">
    <property type="entry name" value="T2SS_GspF_dom"/>
</dbReference>
<dbReference type="EMBL" id="DSTK01000019">
    <property type="protein sequence ID" value="HFK96950.1"/>
    <property type="molecule type" value="Genomic_DNA"/>
</dbReference>
<protein>
    <submittedName>
        <fullName evidence="10">Type II secretion system F family protein</fullName>
    </submittedName>
</protein>
<evidence type="ECO:0000256" key="4">
    <source>
        <dbReference type="ARBA" id="ARBA00022519"/>
    </source>
</evidence>
<evidence type="ECO:0000256" key="2">
    <source>
        <dbReference type="ARBA" id="ARBA00005745"/>
    </source>
</evidence>
<feature type="transmembrane region" description="Helical" evidence="8">
    <location>
        <begin position="217"/>
        <end position="236"/>
    </location>
</feature>
<dbReference type="GO" id="GO:0015628">
    <property type="term" value="P:protein secretion by the type II secretion system"/>
    <property type="evidence" value="ECO:0007669"/>
    <property type="project" value="TreeGrafter"/>
</dbReference>
<feature type="transmembrane region" description="Helical" evidence="8">
    <location>
        <begin position="375"/>
        <end position="395"/>
    </location>
</feature>
<sequence length="405" mass="44542">MPEFVWKGINRKGEKVHGEIEADNITIARQILERQGLSLKSLKPKPKDLLEYIPVLQEKVKEKDLVLFTRQFSTMIDAGLPIIQCLEILRDQTENKAFRKVLRVLKKDVEEGATFSEALRKHPKVFDQLFVNLVAAGEAGGILDVTLTRLAAYLEKVASLKKKVRGAMTYPAIVVAIAVIVIMVILIYVIPVFAGLFRDAGVALPALTMLVLNVSDFTKNYFHWLILGAVVLAALFRRFRKTRRGRELTDRIFLKVPVFGILLKKVALARVTRTLGTMLGSGVPILESMELVAATAGNTVVEKAIRDAQQAVSQGKTLAEPLQQSGVFPPMVVHMVSVGEATGALDSMLSKVADFYDEEVDATVEALTSLLEPMLIVFLGVTIGGLLVAMYMPIFQLADVVSRGS</sequence>
<gene>
    <name evidence="10" type="ORF">ENS06_06440</name>
</gene>
<keyword evidence="7 8" id="KW-0472">Membrane</keyword>
<organism evidence="10">
    <name type="scientific">Desulfacinum infernum</name>
    <dbReference type="NCBI Taxonomy" id="35837"/>
    <lineage>
        <taxon>Bacteria</taxon>
        <taxon>Pseudomonadati</taxon>
        <taxon>Thermodesulfobacteriota</taxon>
        <taxon>Syntrophobacteria</taxon>
        <taxon>Syntrophobacterales</taxon>
        <taxon>Syntrophobacteraceae</taxon>
        <taxon>Desulfacinum</taxon>
    </lineage>
</organism>
<dbReference type="Gene3D" id="1.20.81.30">
    <property type="entry name" value="Type II secretion system (T2SS), domain F"/>
    <property type="match status" value="2"/>
</dbReference>
<evidence type="ECO:0000256" key="3">
    <source>
        <dbReference type="ARBA" id="ARBA00022475"/>
    </source>
</evidence>
<name>A0A832A658_9BACT</name>
<evidence type="ECO:0000313" key="10">
    <source>
        <dbReference type="EMBL" id="HFK96950.1"/>
    </source>
</evidence>
<dbReference type="PRINTS" id="PR00812">
    <property type="entry name" value="BCTERIALGSPF"/>
</dbReference>
<comment type="similarity">
    <text evidence="2">Belongs to the GSP F family.</text>
</comment>
<dbReference type="FunFam" id="1.20.81.30:FF:000001">
    <property type="entry name" value="Type II secretion system protein F"/>
    <property type="match status" value="2"/>
</dbReference>
<comment type="subcellular location">
    <subcellularLocation>
        <location evidence="1">Cell inner membrane</location>
        <topology evidence="1">Multi-pass membrane protein</topology>
    </subcellularLocation>
</comment>
<keyword evidence="3" id="KW-1003">Cell membrane</keyword>
<evidence type="ECO:0000259" key="9">
    <source>
        <dbReference type="Pfam" id="PF00482"/>
    </source>
</evidence>
<evidence type="ECO:0000256" key="8">
    <source>
        <dbReference type="SAM" id="Phobius"/>
    </source>
</evidence>
<proteinExistence type="inferred from homology"/>
<accession>A0A832A658</accession>
<dbReference type="PANTHER" id="PTHR30012">
    <property type="entry name" value="GENERAL SECRETION PATHWAY PROTEIN"/>
    <property type="match status" value="1"/>
</dbReference>
<evidence type="ECO:0000256" key="5">
    <source>
        <dbReference type="ARBA" id="ARBA00022692"/>
    </source>
</evidence>
<evidence type="ECO:0000256" key="6">
    <source>
        <dbReference type="ARBA" id="ARBA00022989"/>
    </source>
</evidence>
<dbReference type="AlphaFoldDB" id="A0A832A658"/>
<dbReference type="PANTHER" id="PTHR30012:SF7">
    <property type="entry name" value="PROTEIN TRANSPORT PROTEIN HOFC HOMOLOG"/>
    <property type="match status" value="1"/>
</dbReference>
<feature type="domain" description="Type II secretion system protein GspF" evidence="9">
    <location>
        <begin position="68"/>
        <end position="191"/>
    </location>
</feature>
<dbReference type="InterPro" id="IPR042094">
    <property type="entry name" value="T2SS_GspF_sf"/>
</dbReference>
<evidence type="ECO:0000256" key="7">
    <source>
        <dbReference type="ARBA" id="ARBA00023136"/>
    </source>
</evidence>
<dbReference type="Pfam" id="PF00482">
    <property type="entry name" value="T2SSF"/>
    <property type="match status" value="2"/>
</dbReference>
<keyword evidence="4" id="KW-0997">Cell inner membrane</keyword>
<keyword evidence="6 8" id="KW-1133">Transmembrane helix</keyword>
<reference evidence="10" key="1">
    <citation type="journal article" date="2020" name="mSystems">
        <title>Genome- and Community-Level Interaction Insights into Carbon Utilization and Element Cycling Functions of Hydrothermarchaeota in Hydrothermal Sediment.</title>
        <authorList>
            <person name="Zhou Z."/>
            <person name="Liu Y."/>
            <person name="Xu W."/>
            <person name="Pan J."/>
            <person name="Luo Z.H."/>
            <person name="Li M."/>
        </authorList>
    </citation>
    <scope>NUCLEOTIDE SEQUENCE [LARGE SCALE GENOMIC DNA]</scope>
    <source>
        <strain evidence="10">SpSt-456</strain>
    </source>
</reference>
<feature type="domain" description="Type II secretion system protein GspF" evidence="9">
    <location>
        <begin position="272"/>
        <end position="393"/>
    </location>
</feature>